<reference evidence="3" key="1">
    <citation type="submission" date="2021-05" db="EMBL/GenBank/DDBJ databases">
        <title>The genome of the haptophyte Pavlova lutheri (Diacronema luteri, Pavlovales) - a model for lipid biosynthesis in eukaryotic algae.</title>
        <authorList>
            <person name="Hulatt C.J."/>
            <person name="Posewitz M.C."/>
        </authorList>
    </citation>
    <scope>NUCLEOTIDE SEQUENCE</scope>
    <source>
        <strain evidence="3">NIVA-4/92</strain>
    </source>
</reference>
<accession>A0A8J6CIW9</accession>
<sequence>MEVKTRSGWPGRSMEDEERLLSGAPAPAQDDTRLLMAARAGLLAGMPPAAPACASRAAWLACAVLAAASVGTVIAARDMVQRAVLSPALATQVTLVTMMANGYRQSIRRELDGWPSSAGEQALLFEQNWRCFAALHNLTLYIERTDSGSFPRTDVGLRGAALHHWKAQPGAPAEERLRRPPPYHPFWMKVELLRRYLPHAQWVVWFDADALFLSLPTSPAQLLARVASPSTDLVVLGSRAAGSPADELASAQCACIFAVRNTAGGAWFVERWHALRGRTVLWGDQGAFNQAAIEMALRFAATLAAGPGAPPWHTRAWDGVTSPCLPPHWAWAENDTRTQADCLARTARELRATHGMPGFDERSGWPVAWSTELAGNYNGFRLAGESNAWMFSRAASRARWPAVRAQLERSVLRAGARGELDGDAPMPRLLAHTKSGPMFPLATIYRQSTLPRLVRTCAQAIACANATAFVRNALFAQPPGAAHVTSGAAVCNGRRGDTALSSVRARLAHLWRAVHIAHAWKSAGMTDAVLASPIDVAIEPPRARTT</sequence>
<evidence type="ECO:0000313" key="3">
    <source>
        <dbReference type="EMBL" id="KAG8469298.1"/>
    </source>
</evidence>
<feature type="domain" description="Nucleotide-diphospho-sugar transferase" evidence="2">
    <location>
        <begin position="186"/>
        <end position="294"/>
    </location>
</feature>
<gene>
    <name evidence="3" type="ORF">KFE25_007816</name>
</gene>
<dbReference type="Pfam" id="PF03407">
    <property type="entry name" value="Nucleotid_trans"/>
    <property type="match status" value="1"/>
</dbReference>
<dbReference type="AlphaFoldDB" id="A0A8J6CIW9"/>
<keyword evidence="4" id="KW-1185">Reference proteome</keyword>
<proteinExistence type="predicted"/>
<evidence type="ECO:0000313" key="4">
    <source>
        <dbReference type="Proteomes" id="UP000751190"/>
    </source>
</evidence>
<protein>
    <recommendedName>
        <fullName evidence="2">Nucleotide-diphospho-sugar transferase domain-containing protein</fullName>
    </recommendedName>
</protein>
<organism evidence="3 4">
    <name type="scientific">Diacronema lutheri</name>
    <name type="common">Unicellular marine alga</name>
    <name type="synonym">Monochrysis lutheri</name>
    <dbReference type="NCBI Taxonomy" id="2081491"/>
    <lineage>
        <taxon>Eukaryota</taxon>
        <taxon>Haptista</taxon>
        <taxon>Haptophyta</taxon>
        <taxon>Pavlovophyceae</taxon>
        <taxon>Pavlovales</taxon>
        <taxon>Pavlovaceae</taxon>
        <taxon>Diacronema</taxon>
    </lineage>
</organism>
<name>A0A8J6CIW9_DIALT</name>
<evidence type="ECO:0000259" key="2">
    <source>
        <dbReference type="Pfam" id="PF03407"/>
    </source>
</evidence>
<dbReference type="Proteomes" id="UP000751190">
    <property type="component" value="Unassembled WGS sequence"/>
</dbReference>
<evidence type="ECO:0000256" key="1">
    <source>
        <dbReference type="SAM" id="MobiDB-lite"/>
    </source>
</evidence>
<dbReference type="OrthoDB" id="10610215at2759"/>
<feature type="region of interest" description="Disordered" evidence="1">
    <location>
        <begin position="1"/>
        <end position="25"/>
    </location>
</feature>
<dbReference type="InterPro" id="IPR005069">
    <property type="entry name" value="Nucl-diP-sugar_transferase"/>
</dbReference>
<comment type="caution">
    <text evidence="3">The sequence shown here is derived from an EMBL/GenBank/DDBJ whole genome shotgun (WGS) entry which is preliminary data.</text>
</comment>
<dbReference type="EMBL" id="JAGTXO010000003">
    <property type="protein sequence ID" value="KAG8469298.1"/>
    <property type="molecule type" value="Genomic_DNA"/>
</dbReference>